<name>A0A8S1TMS9_PAROT</name>
<sequence length="1678" mass="192319">MKINQYACISLTSDYQKKGDIPDCKDQWIILNKAQCIKHKLQEYEPIVGPGKLDSQNTDNQFTNQTPNSSSIFTIINDKLLIAFKQKILQYDRISDLFSTDKYQTCLPQQQHTVTSGNVISMHPNQNQLIVRTENAIILYKFSNSNFSLQKTYNYSNVKQLNIQNNVLFLCLSDKLIAINLINQTEQILKADNKIVAGYLKDSEYYYICENSNVVKSLSRNYELTIPIPIAIKALFLIDKFICVCGYETKYEPYDDEDEEPATYSSHVFWFDMTCNQPIKEGSHREVDLIADTNNKGDFGITQLSDLYIVFGSNLRVATFWTLDRLCQQAKRYENSDETLELLQHSEIRGLVTYKSNPFIGFGMNQKNFRSIERNPNICILDKKGGLQMYEFFNFKKIVEYQVNQPQLQNSIFQNSQNLFQNPQLQSNRSQKQQKGLDDIKFTLIECEKKEMNIIANPPFNLQLITQNKDSQMVFGKGRIDYQFRLHQNKNPSANLVIDYQHFQIIGHEREIIILTPIIVQQILSEQQQPKLQIQRVTSNPAELINSLFLFQNKILIQTNTSLYLVNYQDTQWNVKLLLNHNNISRVQVQDQYLLLTISQDGVQQILYEYKKDSLQQKVSHRGNAGCLLQLDGQIQLLLIIDDQLYILKDFVTKQLVQIDIEIVQSKEYFIAQLHENHIYLSFATIDEYEFNHFILNYDAERNQAKSELHLNDVLSNLNINDIQTQITNFDWNITSVNTPNAKIIIIFPNGVQEGFVFQVCGNDLRTIDNEKGEPIQLSSYTHFVKGISTLKYVLPNEEKLGNKPGLCKAKQEQKEFQYQMQPSILIYEFDEKSNLTIHRLLLVKLDKLDDSTPLLQVFEDKPIPQKISQLEQQKTPDRQQNEVSRQLINQQPQPPKRVTQITYQLSEFCKQSMKQLNGEEEEDLLMKPYFSIFTSQKFLDELSAQYTQIQNNRKLMKQKTLESSSVQDFCLLRKSFDIPKFRFCYDDIHQTLASLSKVEEQFSWICNFVINTLQMNPIKRNKITFGEFEFPSIHHITPKKQQSNPKTKIGRKIVFSEFCDQEPKVDLQMAFIEKLCQAHKSNVKYLQLCNETSKEINDLSLPLNAMSTTSFGIPHSRFSQKQQIFDSLYENNNNMQTKISNTKDQVKTIQAQTDNGSSLLGTLKSQMERNQKIEPTQSQRKDQPIDTSKKNIKLFEDNDKGLEKKSDANSQQQLFEINNKGLTRTKGGFLSQESDQESINPFKSDFQSVREMNMVESQIIDPSKQKDNLKESTKPLFGQPLKTEVNQEKSMFGQPLKTEVNQEKSIFGQSLKTEGNQEKSIFGQSLKTEGNQEVGMFGLQTLNNTTGLFKDLKLDDKSNTSAQNSNIQKQPTLNENDKPNQESNIIAQNTSQQTQNSNKLLNLNSNENLTDKQSQKPSQPSLFNTNFGDGKSLFSSLTPNVESATSFLGIKTETKDVAQNEQNKKKEEATQPQNSKKESQSLLQNLQKPENQEQNQIPKTSTPAPAPVPQQTPLFAFGQTSEIQVTPANNVTQQEPLIQPQAQAQAPLQLGSSMFNSQKSDVNFTTYSQTQPTSLFQNCSNQPFQGMQNSIGLQQQSQPGPLIINSSSFGSTSSVFDQRNTAPPPQQKINFTNLQSQGGPNTLGGFFAQAPQTNQGGFLQTSSIQFGFDPNQEKPRK</sequence>
<evidence type="ECO:0000256" key="1">
    <source>
        <dbReference type="SAM" id="MobiDB-lite"/>
    </source>
</evidence>
<proteinExistence type="predicted"/>
<reference evidence="2" key="1">
    <citation type="submission" date="2021-01" db="EMBL/GenBank/DDBJ databases">
        <authorList>
            <consortium name="Genoscope - CEA"/>
            <person name="William W."/>
        </authorList>
    </citation>
    <scope>NUCLEOTIDE SEQUENCE</scope>
</reference>
<dbReference type="GO" id="GO:0008168">
    <property type="term" value="F:methyltransferase activity"/>
    <property type="evidence" value="ECO:0007669"/>
    <property type="project" value="InterPro"/>
</dbReference>
<gene>
    <name evidence="2" type="ORF">POCTA_138.1.T0270157</name>
</gene>
<dbReference type="PROSITE" id="PS00092">
    <property type="entry name" value="N6_MTASE"/>
    <property type="match status" value="1"/>
</dbReference>
<feature type="compositionally biased region" description="Polar residues" evidence="1">
    <location>
        <begin position="1616"/>
        <end position="1641"/>
    </location>
</feature>
<dbReference type="OrthoDB" id="302711at2759"/>
<feature type="compositionally biased region" description="Basic and acidic residues" evidence="1">
    <location>
        <begin position="1455"/>
        <end position="1480"/>
    </location>
</feature>
<feature type="region of interest" description="Disordered" evidence="1">
    <location>
        <begin position="1610"/>
        <end position="1655"/>
    </location>
</feature>
<dbReference type="EMBL" id="CAJJDP010000027">
    <property type="protein sequence ID" value="CAD8153017.1"/>
    <property type="molecule type" value="Genomic_DNA"/>
</dbReference>
<feature type="region of interest" description="Disordered" evidence="1">
    <location>
        <begin position="1357"/>
        <end position="1381"/>
    </location>
</feature>
<feature type="region of interest" description="Disordered" evidence="1">
    <location>
        <begin position="1169"/>
        <end position="1192"/>
    </location>
</feature>
<feature type="compositionally biased region" description="Polar residues" evidence="1">
    <location>
        <begin position="1481"/>
        <end position="1502"/>
    </location>
</feature>
<dbReference type="GO" id="GO:0032259">
    <property type="term" value="P:methylation"/>
    <property type="evidence" value="ECO:0007669"/>
    <property type="project" value="InterPro"/>
</dbReference>
<protein>
    <submittedName>
        <fullName evidence="2">Uncharacterized protein</fullName>
    </submittedName>
</protein>
<dbReference type="GO" id="GO:0003676">
    <property type="term" value="F:nucleic acid binding"/>
    <property type="evidence" value="ECO:0007669"/>
    <property type="project" value="InterPro"/>
</dbReference>
<feature type="region of interest" description="Disordered" evidence="1">
    <location>
        <begin position="1455"/>
        <end position="1513"/>
    </location>
</feature>
<feature type="compositionally biased region" description="Polar residues" evidence="1">
    <location>
        <begin position="882"/>
        <end position="892"/>
    </location>
</feature>
<evidence type="ECO:0000313" key="2">
    <source>
        <dbReference type="EMBL" id="CAD8153017.1"/>
    </source>
</evidence>
<organism evidence="2 3">
    <name type="scientific">Paramecium octaurelia</name>
    <dbReference type="NCBI Taxonomy" id="43137"/>
    <lineage>
        <taxon>Eukaryota</taxon>
        <taxon>Sar</taxon>
        <taxon>Alveolata</taxon>
        <taxon>Ciliophora</taxon>
        <taxon>Intramacronucleata</taxon>
        <taxon>Oligohymenophorea</taxon>
        <taxon>Peniculida</taxon>
        <taxon>Parameciidae</taxon>
        <taxon>Paramecium</taxon>
    </lineage>
</organism>
<keyword evidence="3" id="KW-1185">Reference proteome</keyword>
<dbReference type="OMA" id="YYICENS"/>
<dbReference type="Proteomes" id="UP000683925">
    <property type="component" value="Unassembled WGS sequence"/>
</dbReference>
<accession>A0A8S1TMS9</accession>
<feature type="compositionally biased region" description="Basic and acidic residues" evidence="1">
    <location>
        <begin position="1180"/>
        <end position="1192"/>
    </location>
</feature>
<feature type="region of interest" description="Disordered" evidence="1">
    <location>
        <begin position="872"/>
        <end position="892"/>
    </location>
</feature>
<dbReference type="InterPro" id="IPR002052">
    <property type="entry name" value="DNA_methylase_N6_adenine_CS"/>
</dbReference>
<comment type="caution">
    <text evidence="2">The sequence shown here is derived from an EMBL/GenBank/DDBJ whole genome shotgun (WGS) entry which is preliminary data.</text>
</comment>
<evidence type="ECO:0000313" key="3">
    <source>
        <dbReference type="Proteomes" id="UP000683925"/>
    </source>
</evidence>
<feature type="compositionally biased region" description="Polar residues" evidence="1">
    <location>
        <begin position="1360"/>
        <end position="1375"/>
    </location>
</feature>